<organism evidence="3 4">
    <name type="scientific">Roseovarius gaetbuli</name>
    <dbReference type="NCBI Taxonomy" id="1356575"/>
    <lineage>
        <taxon>Bacteria</taxon>
        <taxon>Pseudomonadati</taxon>
        <taxon>Pseudomonadota</taxon>
        <taxon>Alphaproteobacteria</taxon>
        <taxon>Rhodobacterales</taxon>
        <taxon>Roseobacteraceae</taxon>
        <taxon>Roseovarius</taxon>
    </lineage>
</organism>
<keyword evidence="2" id="KW-1133">Transmembrane helix</keyword>
<keyword evidence="2" id="KW-0812">Transmembrane</keyword>
<feature type="transmembrane region" description="Helical" evidence="2">
    <location>
        <begin position="98"/>
        <end position="131"/>
    </location>
</feature>
<dbReference type="Proteomes" id="UP000194012">
    <property type="component" value="Unassembled WGS sequence"/>
</dbReference>
<accession>A0A1X7ADE3</accession>
<dbReference type="AlphaFoldDB" id="A0A1X7ADE3"/>
<evidence type="ECO:0000256" key="1">
    <source>
        <dbReference type="SAM" id="MobiDB-lite"/>
    </source>
</evidence>
<dbReference type="EMBL" id="FWFJ01000089">
    <property type="protein sequence ID" value="SLN76679.1"/>
    <property type="molecule type" value="Genomic_DNA"/>
</dbReference>
<evidence type="ECO:0000256" key="2">
    <source>
        <dbReference type="SAM" id="Phobius"/>
    </source>
</evidence>
<dbReference type="OrthoDB" id="7709609at2"/>
<proteinExistence type="predicted"/>
<evidence type="ECO:0000313" key="3">
    <source>
        <dbReference type="EMBL" id="SLN76679.1"/>
    </source>
</evidence>
<reference evidence="4" key="1">
    <citation type="submission" date="2017-03" db="EMBL/GenBank/DDBJ databases">
        <authorList>
            <person name="Rodrigo-Torres L."/>
            <person name="Arahal R.D."/>
            <person name="Lucena T."/>
        </authorList>
    </citation>
    <scope>NUCLEOTIDE SEQUENCE [LARGE SCALE GENOMIC DNA]</scope>
    <source>
        <strain evidence="4">CECT 8370</strain>
    </source>
</reference>
<sequence>MRDEPNLTEYPSNAGLKVDGSKKPGPIDPDLRAIKSIVDVDDAQKAIKRLAPTQAEENLQTIEGHARASEQPRQKKSPAQWLLKLVVSFLRRPDAPRILSFLLLLTILVLEPGFVVFLFVMGLLIGLVLFFSFGPDRVQNWVMNRYRRLRERDPDAAERIRRRAAGASTRLSALVDKLPERWTTGLYLPDFEEPAELPEKWKSDPFEQLANQ</sequence>
<name>A0A1X7ADE3_9RHOB</name>
<protein>
    <submittedName>
        <fullName evidence="3">Uncharacterized protein</fullName>
    </submittedName>
</protein>
<gene>
    <name evidence="3" type="ORF">ROG8370_03901</name>
</gene>
<keyword evidence="2" id="KW-0472">Membrane</keyword>
<keyword evidence="4" id="KW-1185">Reference proteome</keyword>
<feature type="region of interest" description="Disordered" evidence="1">
    <location>
        <begin position="1"/>
        <end position="28"/>
    </location>
</feature>
<dbReference type="RefSeq" id="WP_139838237.1">
    <property type="nucleotide sequence ID" value="NZ_FWFJ01000089.1"/>
</dbReference>
<evidence type="ECO:0000313" key="4">
    <source>
        <dbReference type="Proteomes" id="UP000194012"/>
    </source>
</evidence>